<feature type="domain" description="Surface lipoprotein assembly modifier C-terminal" evidence="1">
    <location>
        <begin position="160"/>
        <end position="429"/>
    </location>
</feature>
<keyword evidence="3" id="KW-1185">Reference proteome</keyword>
<evidence type="ECO:0000259" key="1">
    <source>
        <dbReference type="Pfam" id="PF04575"/>
    </source>
</evidence>
<accession>A0A9X1F4W7</accession>
<reference evidence="2" key="1">
    <citation type="submission" date="2021-04" db="EMBL/GenBank/DDBJ databases">
        <authorList>
            <person name="Pira H."/>
            <person name="Risdian C."/>
            <person name="Wink J."/>
        </authorList>
    </citation>
    <scope>NUCLEOTIDE SEQUENCE</scope>
    <source>
        <strain evidence="2">WH158</strain>
    </source>
</reference>
<protein>
    <submittedName>
        <fullName evidence="2">DUF560 domain-containing protein</fullName>
    </submittedName>
</protein>
<sequence>MLLAVTALAGSPLTLVDPIERLDQPVAAQQASLTPAQLFQLAEEAVQKGDLELAKTAYRALAENADIEIRTEARFRLAMLIADRDKNYSDAAVLLRQILDEKPDAARVRIELARMQLLLGNLRSAEREFRAAQAGGLPPDVERLVRFYAQQLSAEKPIGFNFEVAIAPDSNINRATNSETLGTIIGDFTLSEDAQANSGVGLALRGQASAKQRLGEGADLLVRASASGDFYRTNEFDDYSVVVQAGPQYRLGRDRINFSALAGWRWFGRQPFSFTYGANAEYIHPLGKRAQVRLNGAITHRDDRLNANRSAENFALTVGYDRAISQRFGVGLRLQAQRDAARDAGFSTALGGVQALAFREFGQTTAVVNVGYSRLEADQRLQLFPERRVDNRYAASLAGTFRALRVGRFAPIVRLNYERNQSTVEINDFSRFAAEFGVTAAF</sequence>
<name>A0A9X1F4W7_9SPHN</name>
<dbReference type="AlphaFoldDB" id="A0A9X1F4W7"/>
<gene>
    <name evidence="2" type="ORF">KCG46_12010</name>
</gene>
<dbReference type="Proteomes" id="UP001138681">
    <property type="component" value="Unassembled WGS sequence"/>
</dbReference>
<dbReference type="InterPro" id="IPR007655">
    <property type="entry name" value="Slam_C"/>
</dbReference>
<dbReference type="Pfam" id="PF04575">
    <property type="entry name" value="SlipAM"/>
    <property type="match status" value="1"/>
</dbReference>
<dbReference type="EMBL" id="JAGSPC010000004">
    <property type="protein sequence ID" value="MBV7260295.1"/>
    <property type="molecule type" value="Genomic_DNA"/>
</dbReference>
<dbReference type="Pfam" id="PF14559">
    <property type="entry name" value="TPR_19"/>
    <property type="match status" value="1"/>
</dbReference>
<dbReference type="RefSeq" id="WP_218405682.1">
    <property type="nucleotide sequence ID" value="NZ_JAGSPC010000004.1"/>
</dbReference>
<evidence type="ECO:0000313" key="2">
    <source>
        <dbReference type="EMBL" id="MBV7260295.1"/>
    </source>
</evidence>
<organism evidence="2 3">
    <name type="scientific">Erythrobacter crassostreae</name>
    <dbReference type="NCBI Taxonomy" id="2828328"/>
    <lineage>
        <taxon>Bacteria</taxon>
        <taxon>Pseudomonadati</taxon>
        <taxon>Pseudomonadota</taxon>
        <taxon>Alphaproteobacteria</taxon>
        <taxon>Sphingomonadales</taxon>
        <taxon>Erythrobacteraceae</taxon>
        <taxon>Erythrobacter/Porphyrobacter group</taxon>
        <taxon>Erythrobacter</taxon>
    </lineage>
</organism>
<evidence type="ECO:0000313" key="3">
    <source>
        <dbReference type="Proteomes" id="UP001138681"/>
    </source>
</evidence>
<comment type="caution">
    <text evidence="2">The sequence shown here is derived from an EMBL/GenBank/DDBJ whole genome shotgun (WGS) entry which is preliminary data.</text>
</comment>
<proteinExistence type="predicted"/>